<protein>
    <submittedName>
        <fullName evidence="1">Uncharacterized protein</fullName>
    </submittedName>
</protein>
<organism evidence="1 2">
    <name type="scientific">Actinoplanes teichomyceticus</name>
    <dbReference type="NCBI Taxonomy" id="1867"/>
    <lineage>
        <taxon>Bacteria</taxon>
        <taxon>Bacillati</taxon>
        <taxon>Actinomycetota</taxon>
        <taxon>Actinomycetes</taxon>
        <taxon>Micromonosporales</taxon>
        <taxon>Micromonosporaceae</taxon>
        <taxon>Actinoplanes</taxon>
    </lineage>
</organism>
<evidence type="ECO:0000313" key="2">
    <source>
        <dbReference type="Proteomes" id="UP000320239"/>
    </source>
</evidence>
<evidence type="ECO:0000313" key="1">
    <source>
        <dbReference type="EMBL" id="TWG10739.1"/>
    </source>
</evidence>
<dbReference type="RefSeq" id="WP_122976541.1">
    <property type="nucleotide sequence ID" value="NZ_BOMX01000069.1"/>
</dbReference>
<reference evidence="1 2" key="1">
    <citation type="submission" date="2019-06" db="EMBL/GenBank/DDBJ databases">
        <title>Sequencing the genomes of 1000 actinobacteria strains.</title>
        <authorList>
            <person name="Klenk H.-P."/>
        </authorList>
    </citation>
    <scope>NUCLEOTIDE SEQUENCE [LARGE SCALE GENOMIC DNA]</scope>
    <source>
        <strain evidence="1 2">DSM 43866</strain>
    </source>
</reference>
<comment type="caution">
    <text evidence="1">The sequence shown here is derived from an EMBL/GenBank/DDBJ whole genome shotgun (WGS) entry which is preliminary data.</text>
</comment>
<accession>A0A561VGK5</accession>
<dbReference type="EMBL" id="VIWY01000007">
    <property type="protein sequence ID" value="TWG10739.1"/>
    <property type="molecule type" value="Genomic_DNA"/>
</dbReference>
<proteinExistence type="predicted"/>
<dbReference type="AlphaFoldDB" id="A0A561VGK5"/>
<keyword evidence="2" id="KW-1185">Reference proteome</keyword>
<dbReference type="Proteomes" id="UP000320239">
    <property type="component" value="Unassembled WGS sequence"/>
</dbReference>
<gene>
    <name evidence="1" type="ORF">FHX34_107235</name>
</gene>
<sequence length="205" mass="22730">MSVAATLERFAATMPQAAARDEIGVARVRWLGTRGWVAYSPDRAQQQFRKANRIPPILALDLLDTLMYLPFGHEVAVQSMAVAAQRRLRRLPAGAVTWSSTTVTRRIAPPVTPLLAMVQATDWATGLRAASRFAMYCRRLMVIPELPADERAALAEASFYGIGVAVRRGESLTTVLEPEEFTEWQPTAAWWRFTEEVARGAGKES</sequence>
<dbReference type="OrthoDB" id="3480397at2"/>
<name>A0A561VGK5_ACTTI</name>